<evidence type="ECO:0000313" key="3">
    <source>
        <dbReference type="Proteomes" id="UP001589707"/>
    </source>
</evidence>
<evidence type="ECO:0000256" key="1">
    <source>
        <dbReference type="SAM" id="MobiDB-lite"/>
    </source>
</evidence>
<comment type="caution">
    <text evidence="2">The sequence shown here is derived from an EMBL/GenBank/DDBJ whole genome shotgun (WGS) entry which is preliminary data.</text>
</comment>
<gene>
    <name evidence="2" type="ORF">ACFFN1_10250</name>
</gene>
<organism evidence="2 3">
    <name type="scientific">Brevibacterium otitidis</name>
    <dbReference type="NCBI Taxonomy" id="53364"/>
    <lineage>
        <taxon>Bacteria</taxon>
        <taxon>Bacillati</taxon>
        <taxon>Actinomycetota</taxon>
        <taxon>Actinomycetes</taxon>
        <taxon>Micrococcales</taxon>
        <taxon>Brevibacteriaceae</taxon>
        <taxon>Brevibacterium</taxon>
    </lineage>
</organism>
<accession>A0ABV5X409</accession>
<name>A0ABV5X409_9MICO</name>
<protein>
    <submittedName>
        <fullName evidence="2">Uncharacterized protein</fullName>
    </submittedName>
</protein>
<reference evidence="2 3" key="1">
    <citation type="submission" date="2024-09" db="EMBL/GenBank/DDBJ databases">
        <authorList>
            <person name="Sun Q."/>
            <person name="Mori K."/>
        </authorList>
    </citation>
    <scope>NUCLEOTIDE SEQUENCE [LARGE SCALE GENOMIC DNA]</scope>
    <source>
        <strain evidence="2 3">JCM 11683</strain>
    </source>
</reference>
<proteinExistence type="predicted"/>
<dbReference type="Proteomes" id="UP001589707">
    <property type="component" value="Unassembled WGS sequence"/>
</dbReference>
<dbReference type="RefSeq" id="WP_376840633.1">
    <property type="nucleotide sequence ID" value="NZ_JBHMAU010000066.1"/>
</dbReference>
<dbReference type="EMBL" id="JBHMAU010000066">
    <property type="protein sequence ID" value="MFB9776776.1"/>
    <property type="molecule type" value="Genomic_DNA"/>
</dbReference>
<evidence type="ECO:0000313" key="2">
    <source>
        <dbReference type="EMBL" id="MFB9776776.1"/>
    </source>
</evidence>
<keyword evidence="3" id="KW-1185">Reference proteome</keyword>
<feature type="region of interest" description="Disordered" evidence="1">
    <location>
        <begin position="24"/>
        <end position="48"/>
    </location>
</feature>
<sequence>MEDPHILTVIEQMFSHIAPDGILAGSADQRRPPRLPRFETAGAVSPRG</sequence>